<dbReference type="SUPFAM" id="SSF50630">
    <property type="entry name" value="Acid proteases"/>
    <property type="match status" value="1"/>
</dbReference>
<feature type="transmembrane region" description="Helical" evidence="5">
    <location>
        <begin position="453"/>
        <end position="476"/>
    </location>
</feature>
<sequence length="525" mass="55442">MLPLIPLGLVLAVLDVVCAIHVPIHVTRKPGAASPRKRARTLEGRASVAVNDVRDVEYTGNITLGGTAKTVLLDTGSADLWVVGSVPGTKDLGKSATISYAIGSASGDINAASFQFDNFTVDDQAYILVQDASNIGLNDGIQGLMGLGPNSNSVVASKFKNLTGASPLSRIFSQNKTSSNYISLLLTRENNTGDAFTSGQLTISSPVPGYENITSQPKLSVDKVKLSADQHFQVLTDSNGIIGPDGNALDVSSIVPGVHDGKLVAVFDSGFSLPQVPRKVSDAIYGRVQGAKYDTDNEWWTIPCDQYLNISFKFGGVTYPIHPLDLNSDSSDLRAGATNCVGPFQPIGSGAFSIIGDYDMILGMGFLRNTYSLFDFGDFVSTSSNDRSDPFVQLLPITDPSTAKADFVRVRLGGTDTTSSSSKTLLPASQQSHSPLAPGERSAQLKERILSHWYLILIGAIAIVALALGCGVWCCCCRGRRRGGARAVGFRGVSVLPGARGAYKPLHDPATGAMHMAPMGVSGRV</sequence>
<feature type="chain" id="PRO_5004444633" evidence="6">
    <location>
        <begin position="20"/>
        <end position="525"/>
    </location>
</feature>
<dbReference type="InterPro" id="IPR021109">
    <property type="entry name" value="Peptidase_aspartic_dom_sf"/>
</dbReference>
<feature type="signal peptide" evidence="6">
    <location>
        <begin position="1"/>
        <end position="19"/>
    </location>
</feature>
<dbReference type="AlphaFoldDB" id="R7S4S8"/>
<dbReference type="Proteomes" id="UP000054196">
    <property type="component" value="Unassembled WGS sequence"/>
</dbReference>
<feature type="region of interest" description="Disordered" evidence="4">
    <location>
        <begin position="415"/>
        <end position="438"/>
    </location>
</feature>
<gene>
    <name evidence="8" type="ORF">PUNSTDRAFT_108379</name>
</gene>
<dbReference type="PRINTS" id="PR00792">
    <property type="entry name" value="PEPSIN"/>
</dbReference>
<keyword evidence="5" id="KW-0472">Membrane</keyword>
<dbReference type="Pfam" id="PF00026">
    <property type="entry name" value="Asp"/>
    <property type="match status" value="1"/>
</dbReference>
<dbReference type="EMBL" id="JH687555">
    <property type="protein sequence ID" value="EIN04256.1"/>
    <property type="molecule type" value="Genomic_DNA"/>
</dbReference>
<evidence type="ECO:0000256" key="2">
    <source>
        <dbReference type="ARBA" id="ARBA00022750"/>
    </source>
</evidence>
<accession>R7S4S8</accession>
<organism evidence="8 9">
    <name type="scientific">Punctularia strigosozonata (strain HHB-11173)</name>
    <name type="common">White-rot fungus</name>
    <dbReference type="NCBI Taxonomy" id="741275"/>
    <lineage>
        <taxon>Eukaryota</taxon>
        <taxon>Fungi</taxon>
        <taxon>Dikarya</taxon>
        <taxon>Basidiomycota</taxon>
        <taxon>Agaricomycotina</taxon>
        <taxon>Agaricomycetes</taxon>
        <taxon>Corticiales</taxon>
        <taxon>Punctulariaceae</taxon>
        <taxon>Punctularia</taxon>
    </lineage>
</organism>
<evidence type="ECO:0000256" key="5">
    <source>
        <dbReference type="SAM" id="Phobius"/>
    </source>
</evidence>
<dbReference type="KEGG" id="psq:PUNSTDRAFT_108379"/>
<dbReference type="GO" id="GO:0006508">
    <property type="term" value="P:proteolysis"/>
    <property type="evidence" value="ECO:0007669"/>
    <property type="project" value="UniProtKB-KW"/>
</dbReference>
<comment type="similarity">
    <text evidence="1 3">Belongs to the peptidase A1 family.</text>
</comment>
<keyword evidence="9" id="KW-1185">Reference proteome</keyword>
<feature type="domain" description="Peptidase A1" evidence="7">
    <location>
        <begin position="58"/>
        <end position="384"/>
    </location>
</feature>
<dbReference type="CDD" id="cd05471">
    <property type="entry name" value="pepsin_like"/>
    <property type="match status" value="1"/>
</dbReference>
<proteinExistence type="inferred from homology"/>
<dbReference type="eggNOG" id="KOG1339">
    <property type="taxonomic scope" value="Eukaryota"/>
</dbReference>
<keyword evidence="2 3" id="KW-0064">Aspartyl protease</keyword>
<dbReference type="PANTHER" id="PTHR47966:SF51">
    <property type="entry name" value="BETA-SITE APP-CLEAVING ENZYME, ISOFORM A-RELATED"/>
    <property type="match status" value="1"/>
</dbReference>
<evidence type="ECO:0000256" key="3">
    <source>
        <dbReference type="RuleBase" id="RU000454"/>
    </source>
</evidence>
<dbReference type="GO" id="GO:0004190">
    <property type="term" value="F:aspartic-type endopeptidase activity"/>
    <property type="evidence" value="ECO:0007669"/>
    <property type="project" value="UniProtKB-KW"/>
</dbReference>
<dbReference type="InterPro" id="IPR001461">
    <property type="entry name" value="Aspartic_peptidase_A1"/>
</dbReference>
<dbReference type="PROSITE" id="PS00141">
    <property type="entry name" value="ASP_PROTEASE"/>
    <property type="match status" value="1"/>
</dbReference>
<keyword evidence="3" id="KW-0378">Hydrolase</keyword>
<evidence type="ECO:0000256" key="6">
    <source>
        <dbReference type="SAM" id="SignalP"/>
    </source>
</evidence>
<evidence type="ECO:0000256" key="1">
    <source>
        <dbReference type="ARBA" id="ARBA00007447"/>
    </source>
</evidence>
<dbReference type="InterPro" id="IPR001969">
    <property type="entry name" value="Aspartic_peptidase_AS"/>
</dbReference>
<evidence type="ECO:0000259" key="7">
    <source>
        <dbReference type="PROSITE" id="PS51767"/>
    </source>
</evidence>
<feature type="compositionally biased region" description="Low complexity" evidence="4">
    <location>
        <begin position="415"/>
        <end position="424"/>
    </location>
</feature>
<dbReference type="HOGENOM" id="CLU_013253_8_0_1"/>
<dbReference type="InterPro" id="IPR033121">
    <property type="entry name" value="PEPTIDASE_A1"/>
</dbReference>
<reference evidence="9" key="1">
    <citation type="journal article" date="2012" name="Science">
        <title>The Paleozoic origin of enzymatic lignin decomposition reconstructed from 31 fungal genomes.</title>
        <authorList>
            <person name="Floudas D."/>
            <person name="Binder M."/>
            <person name="Riley R."/>
            <person name="Barry K."/>
            <person name="Blanchette R.A."/>
            <person name="Henrissat B."/>
            <person name="Martinez A.T."/>
            <person name="Otillar R."/>
            <person name="Spatafora J.W."/>
            <person name="Yadav J.S."/>
            <person name="Aerts A."/>
            <person name="Benoit I."/>
            <person name="Boyd A."/>
            <person name="Carlson A."/>
            <person name="Copeland A."/>
            <person name="Coutinho P.M."/>
            <person name="de Vries R.P."/>
            <person name="Ferreira P."/>
            <person name="Findley K."/>
            <person name="Foster B."/>
            <person name="Gaskell J."/>
            <person name="Glotzer D."/>
            <person name="Gorecki P."/>
            <person name="Heitman J."/>
            <person name="Hesse C."/>
            <person name="Hori C."/>
            <person name="Igarashi K."/>
            <person name="Jurgens J.A."/>
            <person name="Kallen N."/>
            <person name="Kersten P."/>
            <person name="Kohler A."/>
            <person name="Kuees U."/>
            <person name="Kumar T.K.A."/>
            <person name="Kuo A."/>
            <person name="LaButti K."/>
            <person name="Larrondo L.F."/>
            <person name="Lindquist E."/>
            <person name="Ling A."/>
            <person name="Lombard V."/>
            <person name="Lucas S."/>
            <person name="Lundell T."/>
            <person name="Martin R."/>
            <person name="McLaughlin D.J."/>
            <person name="Morgenstern I."/>
            <person name="Morin E."/>
            <person name="Murat C."/>
            <person name="Nagy L.G."/>
            <person name="Nolan M."/>
            <person name="Ohm R.A."/>
            <person name="Patyshakuliyeva A."/>
            <person name="Rokas A."/>
            <person name="Ruiz-Duenas F.J."/>
            <person name="Sabat G."/>
            <person name="Salamov A."/>
            <person name="Samejima M."/>
            <person name="Schmutz J."/>
            <person name="Slot J.C."/>
            <person name="St John F."/>
            <person name="Stenlid J."/>
            <person name="Sun H."/>
            <person name="Sun S."/>
            <person name="Syed K."/>
            <person name="Tsang A."/>
            <person name="Wiebenga A."/>
            <person name="Young D."/>
            <person name="Pisabarro A."/>
            <person name="Eastwood D.C."/>
            <person name="Martin F."/>
            <person name="Cullen D."/>
            <person name="Grigoriev I.V."/>
            <person name="Hibbett D.S."/>
        </authorList>
    </citation>
    <scope>NUCLEOTIDE SEQUENCE [LARGE SCALE GENOMIC DNA]</scope>
    <source>
        <strain evidence="9">HHB-11173 SS5</strain>
    </source>
</reference>
<keyword evidence="3 8" id="KW-0645">Protease</keyword>
<keyword evidence="5" id="KW-1133">Transmembrane helix</keyword>
<keyword evidence="6" id="KW-0732">Signal</keyword>
<evidence type="ECO:0000313" key="8">
    <source>
        <dbReference type="EMBL" id="EIN04256.1"/>
    </source>
</evidence>
<evidence type="ECO:0000313" key="9">
    <source>
        <dbReference type="Proteomes" id="UP000054196"/>
    </source>
</evidence>
<keyword evidence="5" id="KW-0812">Transmembrane</keyword>
<dbReference type="OrthoDB" id="15189at2759"/>
<dbReference type="Gene3D" id="2.40.70.10">
    <property type="entry name" value="Acid Proteases"/>
    <property type="match status" value="2"/>
</dbReference>
<dbReference type="PROSITE" id="PS51767">
    <property type="entry name" value="PEPTIDASE_A1"/>
    <property type="match status" value="1"/>
</dbReference>
<evidence type="ECO:0000256" key="4">
    <source>
        <dbReference type="SAM" id="MobiDB-lite"/>
    </source>
</evidence>
<protein>
    <submittedName>
        <fullName evidence="8">Acid protease</fullName>
    </submittedName>
</protein>
<dbReference type="OMA" id="NEWWTIP"/>
<dbReference type="RefSeq" id="XP_007388399.1">
    <property type="nucleotide sequence ID" value="XM_007388337.1"/>
</dbReference>
<dbReference type="PANTHER" id="PTHR47966">
    <property type="entry name" value="BETA-SITE APP-CLEAVING ENZYME, ISOFORM A-RELATED"/>
    <property type="match status" value="1"/>
</dbReference>
<dbReference type="InterPro" id="IPR034164">
    <property type="entry name" value="Pepsin-like_dom"/>
</dbReference>
<name>R7S4S8_PUNST</name>
<dbReference type="GeneID" id="18876160"/>